<evidence type="ECO:0000313" key="6">
    <source>
        <dbReference type="Proteomes" id="UP000262712"/>
    </source>
</evidence>
<protein>
    <submittedName>
        <fullName evidence="4">Uncharacterized protein</fullName>
    </submittedName>
</protein>
<evidence type="ECO:0000256" key="1">
    <source>
        <dbReference type="SAM" id="Coils"/>
    </source>
</evidence>
<dbReference type="Proteomes" id="UP000262712">
    <property type="component" value="Chromosome"/>
</dbReference>
<evidence type="ECO:0000313" key="3">
    <source>
        <dbReference type="EMBL" id="AXX91136.1"/>
    </source>
</evidence>
<dbReference type="EMBL" id="NXFY01000017">
    <property type="protein sequence ID" value="PHO17419.1"/>
    <property type="molecule type" value="Genomic_DNA"/>
</dbReference>
<dbReference type="EMBL" id="CP032098">
    <property type="protein sequence ID" value="AXX91136.1"/>
    <property type="molecule type" value="Genomic_DNA"/>
</dbReference>
<dbReference type="KEGG" id="amol:AMOL_0096"/>
<feature type="signal peptide" evidence="2">
    <location>
        <begin position="1"/>
        <end position="18"/>
    </location>
</feature>
<proteinExistence type="predicted"/>
<reference evidence="3 6" key="2">
    <citation type="submission" date="2018-08" db="EMBL/GenBank/DDBJ databases">
        <title>Complete genome of the Arcobacter molluscorum type strain LMG 25693.</title>
        <authorList>
            <person name="Miller W.G."/>
            <person name="Yee E."/>
            <person name="Bono J.L."/>
        </authorList>
    </citation>
    <scope>NUCLEOTIDE SEQUENCE [LARGE SCALE GENOMIC DNA]</scope>
    <source>
        <strain evidence="3 6">CECT 7696</strain>
    </source>
</reference>
<accession>A0A2G1DG03</accession>
<dbReference type="Proteomes" id="UP000221222">
    <property type="component" value="Unassembled WGS sequence"/>
</dbReference>
<reference evidence="4 5" key="1">
    <citation type="submission" date="2017-09" db="EMBL/GenBank/DDBJ databases">
        <title>Arcobacter canalis sp. nov., a new species isolated from a water canal contaminated with urban sewage.</title>
        <authorList>
            <person name="Perez-Cataluna A."/>
            <person name="Salas-Masso N."/>
            <person name="Figueras M.J."/>
        </authorList>
    </citation>
    <scope>NUCLEOTIDE SEQUENCE [LARGE SCALE GENOMIC DNA]</scope>
    <source>
        <strain evidence="4 5">F98-3</strain>
    </source>
</reference>
<keyword evidence="5" id="KW-1185">Reference proteome</keyword>
<evidence type="ECO:0000313" key="5">
    <source>
        <dbReference type="Proteomes" id="UP000221222"/>
    </source>
</evidence>
<feature type="coiled-coil region" evidence="1">
    <location>
        <begin position="36"/>
        <end position="63"/>
    </location>
</feature>
<dbReference type="AlphaFoldDB" id="A0A2G1DG03"/>
<name>A0A2G1DG03_9BACT</name>
<dbReference type="RefSeq" id="WP_099343024.1">
    <property type="nucleotide sequence ID" value="NZ_CP032098.1"/>
</dbReference>
<gene>
    <name evidence="3" type="ORF">AMOL_0096</name>
    <name evidence="4" type="ORF">CPU12_10250</name>
</gene>
<organism evidence="4 5">
    <name type="scientific">Malaciobacter molluscorum LMG 25693</name>
    <dbReference type="NCBI Taxonomy" id="870501"/>
    <lineage>
        <taxon>Bacteria</taxon>
        <taxon>Pseudomonadati</taxon>
        <taxon>Campylobacterota</taxon>
        <taxon>Epsilonproteobacteria</taxon>
        <taxon>Campylobacterales</taxon>
        <taxon>Arcobacteraceae</taxon>
        <taxon>Malaciobacter</taxon>
    </lineage>
</organism>
<evidence type="ECO:0000313" key="4">
    <source>
        <dbReference type="EMBL" id="PHO17419.1"/>
    </source>
</evidence>
<keyword evidence="2" id="KW-0732">Signal</keyword>
<feature type="chain" id="PRO_5044573531" evidence="2">
    <location>
        <begin position="19"/>
        <end position="66"/>
    </location>
</feature>
<keyword evidence="1" id="KW-0175">Coiled coil</keyword>
<evidence type="ECO:0000256" key="2">
    <source>
        <dbReference type="SAM" id="SignalP"/>
    </source>
</evidence>
<sequence length="66" mass="7716">MKYIKILLLILISITFNACTTSLNQESIDKSNNQQISQLLDELHKKDQKIEKLENEIEKLKEDAKK</sequence>